<evidence type="ECO:0000256" key="1">
    <source>
        <dbReference type="SAM" id="Phobius"/>
    </source>
</evidence>
<sequence length="93" mass="10291">MSKDHIKTFCIISILLIIAGFVLMFSSVSYGTSLGSSWLMKQSEGIADTSQYNMIVKTYINNFVIIGSISLITGLLLAMLTYFAPLFLRKNKG</sequence>
<accession>A0A1Q5NZD6</accession>
<feature type="transmembrane region" description="Helical" evidence="1">
    <location>
        <begin position="63"/>
        <end position="88"/>
    </location>
</feature>
<proteinExistence type="predicted"/>
<dbReference type="STRING" id="1714354.BLL40_16235"/>
<keyword evidence="1" id="KW-1133">Transmembrane helix</keyword>
<dbReference type="EMBL" id="MRWQ01000028">
    <property type="protein sequence ID" value="OKL35296.1"/>
    <property type="molecule type" value="Genomic_DNA"/>
</dbReference>
<keyword evidence="1" id="KW-0472">Membrane</keyword>
<dbReference type="AlphaFoldDB" id="A0A1Q5NZD6"/>
<name>A0A1Q5NZD6_9BACI</name>
<gene>
    <name evidence="2" type="ORF">BLL40_16235</name>
</gene>
<reference evidence="2 3" key="1">
    <citation type="submission" date="2016-12" db="EMBL/GenBank/DDBJ databases">
        <title>Domibacillus sp. SAOS 44 whole genome sequencing.</title>
        <authorList>
            <person name="Verma A."/>
            <person name="Krishnamurthi S."/>
        </authorList>
    </citation>
    <scope>NUCLEOTIDE SEQUENCE [LARGE SCALE GENOMIC DNA]</scope>
    <source>
        <strain evidence="2 3">SAOS 44</strain>
    </source>
</reference>
<dbReference type="RefSeq" id="WP_073712895.1">
    <property type="nucleotide sequence ID" value="NZ_MRWQ01000028.1"/>
</dbReference>
<organism evidence="2 3">
    <name type="scientific">Domibacillus mangrovi</name>
    <dbReference type="NCBI Taxonomy" id="1714354"/>
    <lineage>
        <taxon>Bacteria</taxon>
        <taxon>Bacillati</taxon>
        <taxon>Bacillota</taxon>
        <taxon>Bacilli</taxon>
        <taxon>Bacillales</taxon>
        <taxon>Bacillaceae</taxon>
        <taxon>Domibacillus</taxon>
    </lineage>
</organism>
<keyword evidence="1" id="KW-0812">Transmembrane</keyword>
<dbReference type="Proteomes" id="UP000186524">
    <property type="component" value="Unassembled WGS sequence"/>
</dbReference>
<evidence type="ECO:0000313" key="2">
    <source>
        <dbReference type="EMBL" id="OKL35296.1"/>
    </source>
</evidence>
<comment type="caution">
    <text evidence="2">The sequence shown here is derived from an EMBL/GenBank/DDBJ whole genome shotgun (WGS) entry which is preliminary data.</text>
</comment>
<protein>
    <submittedName>
        <fullName evidence="2">Uncharacterized protein</fullName>
    </submittedName>
</protein>
<evidence type="ECO:0000313" key="3">
    <source>
        <dbReference type="Proteomes" id="UP000186524"/>
    </source>
</evidence>
<feature type="transmembrane region" description="Helical" evidence="1">
    <location>
        <begin position="9"/>
        <end position="30"/>
    </location>
</feature>
<keyword evidence="3" id="KW-1185">Reference proteome</keyword>